<comment type="caution">
    <text evidence="5">The sequence shown here is derived from an EMBL/GenBank/DDBJ whole genome shotgun (WGS) entry which is preliminary data.</text>
</comment>
<dbReference type="InterPro" id="IPR005107">
    <property type="entry name" value="CO_DH_flav_C"/>
</dbReference>
<evidence type="ECO:0000313" key="5">
    <source>
        <dbReference type="EMBL" id="KKN70222.1"/>
    </source>
</evidence>
<dbReference type="InterPro" id="IPR036683">
    <property type="entry name" value="CO_DH_flav_C_dom_sf"/>
</dbReference>
<keyword evidence="1" id="KW-0285">Flavoprotein</keyword>
<dbReference type="GO" id="GO:0071949">
    <property type="term" value="F:FAD binding"/>
    <property type="evidence" value="ECO:0007669"/>
    <property type="project" value="InterPro"/>
</dbReference>
<dbReference type="InterPro" id="IPR016166">
    <property type="entry name" value="FAD-bd_PCMH"/>
</dbReference>
<dbReference type="Pfam" id="PF00941">
    <property type="entry name" value="FAD_binding_5"/>
    <property type="match status" value="1"/>
</dbReference>
<dbReference type="PANTHER" id="PTHR42659">
    <property type="entry name" value="XANTHINE DEHYDROGENASE SUBUNIT C-RELATED"/>
    <property type="match status" value="1"/>
</dbReference>
<evidence type="ECO:0000259" key="4">
    <source>
        <dbReference type="PROSITE" id="PS51387"/>
    </source>
</evidence>
<dbReference type="SUPFAM" id="SSF56176">
    <property type="entry name" value="FAD-binding/transporter-associated domain-like"/>
    <property type="match status" value="1"/>
</dbReference>
<dbReference type="InterPro" id="IPR051312">
    <property type="entry name" value="Diverse_Substr_Oxidored"/>
</dbReference>
<evidence type="ECO:0000256" key="2">
    <source>
        <dbReference type="ARBA" id="ARBA00022827"/>
    </source>
</evidence>
<proteinExistence type="predicted"/>
<keyword evidence="3" id="KW-0560">Oxidoreductase</keyword>
<dbReference type="PANTHER" id="PTHR42659:SF2">
    <property type="entry name" value="XANTHINE DEHYDROGENASE SUBUNIT C-RELATED"/>
    <property type="match status" value="1"/>
</dbReference>
<gene>
    <name evidence="5" type="ORF">LCGC14_0433310</name>
</gene>
<name>A0A0F9T5K2_9ZZZZ</name>
<sequence length="269" mass="28134">MYETTYHRPTSIDEAVKLVGESGGEGKFLSGGMTLIATMKQRLAAPSDLVDLRHIAELKGITVNGKSIRIGGGMTHGEIAAHEGLKAACHGFADLAGLIGDIAVRHMGTIGGSVANNDPAADYPAALKALGATIHTNKREIAADDFFLGLFETALEENEIVTAVSFQAPDQCAYEKFRNPASRYAMCGVFVAKRGGEVKVGVTGASMGGAFRWEAAEQALSSNFDGSAVDGLSVDEGDMLSDLHGTSAYRANLVKVVTKRAVNKAKSAG</sequence>
<dbReference type="PROSITE" id="PS51387">
    <property type="entry name" value="FAD_PCMH"/>
    <property type="match status" value="1"/>
</dbReference>
<organism evidence="5">
    <name type="scientific">marine sediment metagenome</name>
    <dbReference type="NCBI Taxonomy" id="412755"/>
    <lineage>
        <taxon>unclassified sequences</taxon>
        <taxon>metagenomes</taxon>
        <taxon>ecological metagenomes</taxon>
    </lineage>
</organism>
<dbReference type="Gene3D" id="3.30.465.10">
    <property type="match status" value="1"/>
</dbReference>
<dbReference type="InterPro" id="IPR002346">
    <property type="entry name" value="Mopterin_DH_FAD-bd"/>
</dbReference>
<keyword evidence="2" id="KW-0274">FAD</keyword>
<feature type="domain" description="FAD-binding PCMH-type" evidence="4">
    <location>
        <begin position="1"/>
        <end position="171"/>
    </location>
</feature>
<dbReference type="InterPro" id="IPR036318">
    <property type="entry name" value="FAD-bd_PCMH-like_sf"/>
</dbReference>
<protein>
    <recommendedName>
        <fullName evidence="4">FAD-binding PCMH-type domain-containing protein</fullName>
    </recommendedName>
</protein>
<accession>A0A0F9T5K2</accession>
<dbReference type="AlphaFoldDB" id="A0A0F9T5K2"/>
<dbReference type="Gene3D" id="3.30.390.50">
    <property type="entry name" value="CO dehydrogenase flavoprotein, C-terminal domain"/>
    <property type="match status" value="1"/>
</dbReference>
<evidence type="ECO:0000256" key="1">
    <source>
        <dbReference type="ARBA" id="ARBA00022630"/>
    </source>
</evidence>
<reference evidence="5" key="1">
    <citation type="journal article" date="2015" name="Nature">
        <title>Complex archaea that bridge the gap between prokaryotes and eukaryotes.</title>
        <authorList>
            <person name="Spang A."/>
            <person name="Saw J.H."/>
            <person name="Jorgensen S.L."/>
            <person name="Zaremba-Niedzwiedzka K."/>
            <person name="Martijn J."/>
            <person name="Lind A.E."/>
            <person name="van Eijk R."/>
            <person name="Schleper C."/>
            <person name="Guy L."/>
            <person name="Ettema T.J."/>
        </authorList>
    </citation>
    <scope>NUCLEOTIDE SEQUENCE</scope>
</reference>
<dbReference type="GO" id="GO:0016491">
    <property type="term" value="F:oxidoreductase activity"/>
    <property type="evidence" value="ECO:0007669"/>
    <property type="project" value="UniProtKB-KW"/>
</dbReference>
<evidence type="ECO:0000256" key="3">
    <source>
        <dbReference type="ARBA" id="ARBA00023002"/>
    </source>
</evidence>
<dbReference type="InterPro" id="IPR016169">
    <property type="entry name" value="FAD-bd_PCMH_sub2"/>
</dbReference>
<dbReference type="SUPFAM" id="SSF55447">
    <property type="entry name" value="CO dehydrogenase flavoprotein C-terminal domain-like"/>
    <property type="match status" value="1"/>
</dbReference>
<dbReference type="InterPro" id="IPR016167">
    <property type="entry name" value="FAD-bd_PCMH_sub1"/>
</dbReference>
<dbReference type="SMART" id="SM01092">
    <property type="entry name" value="CO_deh_flav_C"/>
    <property type="match status" value="1"/>
</dbReference>
<dbReference type="EMBL" id="LAZR01000408">
    <property type="protein sequence ID" value="KKN70222.1"/>
    <property type="molecule type" value="Genomic_DNA"/>
</dbReference>
<dbReference type="Gene3D" id="3.30.43.10">
    <property type="entry name" value="Uridine Diphospho-n-acetylenolpyruvylglucosamine Reductase, domain 2"/>
    <property type="match status" value="1"/>
</dbReference>